<dbReference type="EMBL" id="WMZU01000027">
    <property type="protein sequence ID" value="MTS28443.1"/>
    <property type="molecule type" value="Genomic_DNA"/>
</dbReference>
<evidence type="ECO:0008006" key="3">
    <source>
        <dbReference type="Google" id="ProtNLM"/>
    </source>
</evidence>
<dbReference type="Proteomes" id="UP000472755">
    <property type="component" value="Unassembled WGS sequence"/>
</dbReference>
<dbReference type="SUPFAM" id="SSF50939">
    <property type="entry name" value="Sialidases"/>
    <property type="match status" value="1"/>
</dbReference>
<accession>A0A6L6LUE5</accession>
<evidence type="ECO:0000313" key="1">
    <source>
        <dbReference type="EMBL" id="MTS28443.1"/>
    </source>
</evidence>
<sequence>MTVGAERGRVYDALYRNGEILALKFCNDATDQWYGTKPEHVYELWSSTDDGCSFQYKSVLPFDTQGKGYGTMEHLPNGALIVYLYDIRDESNAEYVVSCDNGATWSIPAWARFAKKLRNPQLVSYGDGFLMHGRSGNEGDEAGHLVLYYSPDGYHWDEGRYLCLRTAGLGAYSNSIVTGTHAPNRSARLYLHSSHAYDKNKTNVAAWWIDRRTEKEGTESSYSKFSKD</sequence>
<name>A0A6L6LUE5_9FIRM</name>
<proteinExistence type="predicted"/>
<dbReference type="InterPro" id="IPR036278">
    <property type="entry name" value="Sialidase_sf"/>
</dbReference>
<dbReference type="CDD" id="cd15482">
    <property type="entry name" value="Sialidase_non-viral"/>
    <property type="match status" value="1"/>
</dbReference>
<evidence type="ECO:0000313" key="2">
    <source>
        <dbReference type="Proteomes" id="UP000472755"/>
    </source>
</evidence>
<protein>
    <recommendedName>
        <fullName evidence="3">Exo-alpha-sialidase</fullName>
    </recommendedName>
</protein>
<dbReference type="RefSeq" id="WP_172726257.1">
    <property type="nucleotide sequence ID" value="NZ_JAFHCJ010000043.1"/>
</dbReference>
<organism evidence="1 2">
    <name type="scientific">Ruthenibacterium lactatiformans</name>
    <dbReference type="NCBI Taxonomy" id="1550024"/>
    <lineage>
        <taxon>Bacteria</taxon>
        <taxon>Bacillati</taxon>
        <taxon>Bacillota</taxon>
        <taxon>Clostridia</taxon>
        <taxon>Eubacteriales</taxon>
        <taxon>Oscillospiraceae</taxon>
        <taxon>Ruthenibacterium</taxon>
    </lineage>
</organism>
<gene>
    <name evidence="1" type="ORF">GMD59_14270</name>
</gene>
<dbReference type="Gene3D" id="2.120.10.10">
    <property type="match status" value="1"/>
</dbReference>
<dbReference type="AlphaFoldDB" id="A0A6L6LUE5"/>
<reference evidence="1 2" key="1">
    <citation type="journal article" date="2019" name="Nat. Med.">
        <title>A library of human gut bacterial isolates paired with longitudinal multiomics data enables mechanistic microbiome research.</title>
        <authorList>
            <person name="Poyet M."/>
            <person name="Groussin M."/>
            <person name="Gibbons S.M."/>
            <person name="Avila-Pacheco J."/>
            <person name="Jiang X."/>
            <person name="Kearney S.M."/>
            <person name="Perrotta A.R."/>
            <person name="Berdy B."/>
            <person name="Zhao S."/>
            <person name="Lieberman T.D."/>
            <person name="Swanson P.K."/>
            <person name="Smith M."/>
            <person name="Roesemann S."/>
            <person name="Alexander J.E."/>
            <person name="Rich S.A."/>
            <person name="Livny J."/>
            <person name="Vlamakis H."/>
            <person name="Clish C."/>
            <person name="Bullock K."/>
            <person name="Deik A."/>
            <person name="Scott J."/>
            <person name="Pierce K.A."/>
            <person name="Xavier R.J."/>
            <person name="Alm E.J."/>
        </authorList>
    </citation>
    <scope>NUCLEOTIDE SEQUENCE [LARGE SCALE GENOMIC DNA]</scope>
    <source>
        <strain evidence="1 2">BIOML-A4</strain>
    </source>
</reference>
<comment type="caution">
    <text evidence="1">The sequence shown here is derived from an EMBL/GenBank/DDBJ whole genome shotgun (WGS) entry which is preliminary data.</text>
</comment>